<gene>
    <name evidence="1" type="ORF">LEP1GSC172_1721</name>
</gene>
<proteinExistence type="predicted"/>
<protein>
    <submittedName>
        <fullName evidence="1">Uncharacterized protein</fullName>
    </submittedName>
</protein>
<evidence type="ECO:0000313" key="2">
    <source>
        <dbReference type="Proteomes" id="UP000012112"/>
    </source>
</evidence>
<name>M6VEX4_9LEPT</name>
<accession>M6VEX4</accession>
<dbReference type="Proteomes" id="UP000012112">
    <property type="component" value="Unassembled WGS sequence"/>
</dbReference>
<organism evidence="1 2">
    <name type="scientific">Leptospira noguchii</name>
    <dbReference type="NCBI Taxonomy" id="28182"/>
    <lineage>
        <taxon>Bacteria</taxon>
        <taxon>Pseudomonadati</taxon>
        <taxon>Spirochaetota</taxon>
        <taxon>Spirochaetia</taxon>
        <taxon>Leptospirales</taxon>
        <taxon>Leptospiraceae</taxon>
        <taxon>Leptospira</taxon>
    </lineage>
</organism>
<dbReference type="EMBL" id="AKWD02000043">
    <property type="protein sequence ID" value="EMO53601.1"/>
    <property type="molecule type" value="Genomic_DNA"/>
</dbReference>
<dbReference type="AlphaFoldDB" id="M6VEX4"/>
<sequence>MGTLTNLDFTDCLQKCGNSHKFRFYRLSSKMWELLQNHSFSMKSD</sequence>
<evidence type="ECO:0000313" key="1">
    <source>
        <dbReference type="EMBL" id="EMO53601.1"/>
    </source>
</evidence>
<comment type="caution">
    <text evidence="1">The sequence shown here is derived from an EMBL/GenBank/DDBJ whole genome shotgun (WGS) entry which is preliminary data.</text>
</comment>
<reference evidence="1 2" key="1">
    <citation type="submission" date="2013-01" db="EMBL/GenBank/DDBJ databases">
        <authorList>
            <person name="Harkins D.M."/>
            <person name="Durkin A.S."/>
            <person name="Brinkac L.M."/>
            <person name="Haft D.H."/>
            <person name="Selengut J.D."/>
            <person name="Sanka R."/>
            <person name="DePew J."/>
            <person name="Purushe J."/>
            <person name="Matthias M.A."/>
            <person name="Vinetz J.M."/>
            <person name="Sutton G.G."/>
            <person name="Nierman W.C."/>
            <person name="Fouts D.E."/>
        </authorList>
    </citation>
    <scope>NUCLEOTIDE SEQUENCE [LARGE SCALE GENOMIC DNA]</scope>
    <source>
        <strain evidence="1 2">HAI1536</strain>
    </source>
</reference>